<gene>
    <name evidence="2" type="ORF">TAO_1464</name>
</gene>
<organism evidence="2 3">
    <name type="scientific">Candidatus Nitrosoglobus terrae</name>
    <dbReference type="NCBI Taxonomy" id="1630141"/>
    <lineage>
        <taxon>Bacteria</taxon>
        <taxon>Pseudomonadati</taxon>
        <taxon>Pseudomonadota</taxon>
        <taxon>Gammaproteobacteria</taxon>
        <taxon>Chromatiales</taxon>
        <taxon>Chromatiaceae</taxon>
        <taxon>Candidatus Nitrosoglobus</taxon>
    </lineage>
</organism>
<dbReference type="Gene3D" id="3.40.50.150">
    <property type="entry name" value="Vaccinia Virus protein VP39"/>
    <property type="match status" value="1"/>
</dbReference>
<proteinExistence type="predicted"/>
<dbReference type="OrthoDB" id="9760689at2"/>
<dbReference type="EMBL" id="AP014836">
    <property type="protein sequence ID" value="BAW80834.1"/>
    <property type="molecule type" value="Genomic_DNA"/>
</dbReference>
<keyword evidence="2" id="KW-0489">Methyltransferase</keyword>
<dbReference type="PANTHER" id="PTHR43861:SF1">
    <property type="entry name" value="TRANS-ACONITATE 2-METHYLTRANSFERASE"/>
    <property type="match status" value="1"/>
</dbReference>
<dbReference type="RefSeq" id="WP_096527335.1">
    <property type="nucleotide sequence ID" value="NZ_AP014836.1"/>
</dbReference>
<protein>
    <submittedName>
        <fullName evidence="2">Methyltransferase domin containing protein</fullName>
    </submittedName>
</protein>
<dbReference type="PANTHER" id="PTHR43861">
    <property type="entry name" value="TRANS-ACONITATE 2-METHYLTRANSFERASE-RELATED"/>
    <property type="match status" value="1"/>
</dbReference>
<dbReference type="InterPro" id="IPR029063">
    <property type="entry name" value="SAM-dependent_MTases_sf"/>
</dbReference>
<dbReference type="AlphaFoldDB" id="A0A1Q2SNX3"/>
<feature type="domain" description="Methyltransferase type 11" evidence="1">
    <location>
        <begin position="39"/>
        <end position="126"/>
    </location>
</feature>
<name>A0A1Q2SNX3_9GAMM</name>
<evidence type="ECO:0000313" key="2">
    <source>
        <dbReference type="EMBL" id="BAW80834.1"/>
    </source>
</evidence>
<dbReference type="CDD" id="cd02440">
    <property type="entry name" value="AdoMet_MTases"/>
    <property type="match status" value="1"/>
</dbReference>
<dbReference type="InterPro" id="IPR013216">
    <property type="entry name" value="Methyltransf_11"/>
</dbReference>
<keyword evidence="2" id="KW-0808">Transferase</keyword>
<keyword evidence="3" id="KW-1185">Reference proteome</keyword>
<dbReference type="KEGG" id="ntt:TAO_1464"/>
<dbReference type="Proteomes" id="UP000243679">
    <property type="component" value="Chromosome"/>
</dbReference>
<dbReference type="GO" id="GO:0032259">
    <property type="term" value="P:methylation"/>
    <property type="evidence" value="ECO:0007669"/>
    <property type="project" value="UniProtKB-KW"/>
</dbReference>
<dbReference type="Pfam" id="PF08241">
    <property type="entry name" value="Methyltransf_11"/>
    <property type="match status" value="1"/>
</dbReference>
<accession>A0A1Q2SNX3</accession>
<dbReference type="SUPFAM" id="SSF53335">
    <property type="entry name" value="S-adenosyl-L-methionine-dependent methyltransferases"/>
    <property type="match status" value="1"/>
</dbReference>
<dbReference type="GO" id="GO:0008757">
    <property type="term" value="F:S-adenosylmethionine-dependent methyltransferase activity"/>
    <property type="evidence" value="ECO:0007669"/>
    <property type="project" value="InterPro"/>
</dbReference>
<reference evidence="2 3" key="1">
    <citation type="journal article" date="2017" name="ISME J.">
        <title>An acid-tolerant ammonia-oxidizing ?-proteobacterium from soil.</title>
        <authorList>
            <person name="Hayatsu M."/>
            <person name="Tago K."/>
            <person name="Uchiyama I."/>
            <person name="Toyoda A."/>
            <person name="Wang Y."/>
            <person name="Shimomura Y."/>
            <person name="Okubo T."/>
            <person name="Kurisu F."/>
            <person name="Hirono Y."/>
            <person name="Nonaka K."/>
            <person name="Akiyama H."/>
            <person name="Itoh T."/>
            <person name="Takami H."/>
        </authorList>
    </citation>
    <scope>NUCLEOTIDE SEQUENCE [LARGE SCALE GENOMIC DNA]</scope>
    <source>
        <strain evidence="2 3">TAO100</strain>
    </source>
</reference>
<evidence type="ECO:0000313" key="3">
    <source>
        <dbReference type="Proteomes" id="UP000243679"/>
    </source>
</evidence>
<sequence length="251" mass="28546">MCAGQVWDLQNYRKNAQFVPDLGMPVIAWLNPKIDEHILDLGCGDGTLTAKLAAFGCHVVGVDSSPEFINAVRAQGLEARLMDGEYLQFSAEFDAVFSNAALHWMKQPRAVAEGVWKALIPGGRFVGELGGEGNIQTIVTALYQVLTRYRADPSTFNPWYFPSIEEYQRLLESIGFQLIRIELFQRPTLLSTDMSQWLWTFGQCFIADVPKLEQPEFIAEVCDKLRPKLCRSDNSWIVDYVRLRFEARKPY</sequence>
<evidence type="ECO:0000259" key="1">
    <source>
        <dbReference type="Pfam" id="PF08241"/>
    </source>
</evidence>